<organism evidence="5 6">
    <name type="scientific">Danionella cerebrum</name>
    <dbReference type="NCBI Taxonomy" id="2873325"/>
    <lineage>
        <taxon>Eukaryota</taxon>
        <taxon>Metazoa</taxon>
        <taxon>Chordata</taxon>
        <taxon>Craniata</taxon>
        <taxon>Vertebrata</taxon>
        <taxon>Euteleostomi</taxon>
        <taxon>Actinopterygii</taxon>
        <taxon>Neopterygii</taxon>
        <taxon>Teleostei</taxon>
        <taxon>Ostariophysi</taxon>
        <taxon>Cypriniformes</taxon>
        <taxon>Danionidae</taxon>
        <taxon>Danioninae</taxon>
        <taxon>Danionella</taxon>
    </lineage>
</organism>
<dbReference type="Pfam" id="PF07686">
    <property type="entry name" value="V-set"/>
    <property type="match status" value="4"/>
</dbReference>
<dbReference type="PANTHER" id="PTHR11860:SF87">
    <property type="entry name" value="CMRF35-LIKE MOLECULE 8"/>
    <property type="match status" value="1"/>
</dbReference>
<evidence type="ECO:0000256" key="3">
    <source>
        <dbReference type="ARBA" id="ARBA00023136"/>
    </source>
</evidence>
<dbReference type="InterPro" id="IPR013106">
    <property type="entry name" value="Ig_V-set"/>
</dbReference>
<keyword evidence="3" id="KW-0472">Membrane</keyword>
<dbReference type="SUPFAM" id="SSF48726">
    <property type="entry name" value="Immunoglobulin"/>
    <property type="match status" value="4"/>
</dbReference>
<dbReference type="InterPro" id="IPR036179">
    <property type="entry name" value="Ig-like_dom_sf"/>
</dbReference>
<sequence>MRALSLKTLDRVAVREGGNVTIPCFYDAQYELNSKYWCRGDSWMTCEMLARANHTGRWRITDSPALGSFTASLTDASSSDSGTYWCAVDSSDMNPPDRQPLYLSVQADPDLFVMISSLSAEEGGTVSVQCFYSQGYKNKAKRWCRVKDQTCFEKLKTEESSQDSSVQIHNNQKSRSFTVEMSGLRLSDSGWFFCSAGDLQVPVHLTVARAKAGALSLKTLDTVAVREGGNVTIPCFYDAQYELNSKYWCQGFYWIFCEILARANHTGRWRVTDSPAHGSFTASLTDASSSDSGTYWCAVEIGSRASNSDKRKYLNLKVQKDPDLFVLNSSVSAEEGDTVSIQCFYSHQNQQKTKRWCRIKERSCYELKNGANSSILITDDWKRSFTVEMSGLRLSDSGWFFCSAGDLQVPVHLTVARAKAEKGADVRSRAQSDGGVAYDIVYFKKTTDKEQISIRCPPEQDVIYSVIEILELSQLAQISLADLHDAIVLKEDGQDMERMGRRLIVFGKTDDRDKKWVGLKTDGE</sequence>
<dbReference type="PROSITE" id="PS50835">
    <property type="entry name" value="IG_LIKE"/>
    <property type="match status" value="3"/>
</dbReference>
<evidence type="ECO:0000256" key="2">
    <source>
        <dbReference type="ARBA" id="ARBA00022692"/>
    </source>
</evidence>
<comment type="caution">
    <text evidence="5">The sequence shown here is derived from an EMBL/GenBank/DDBJ whole genome shotgun (WGS) entry which is preliminary data.</text>
</comment>
<keyword evidence="2" id="KW-0812">Transmembrane</keyword>
<feature type="domain" description="Ig-like" evidence="4">
    <location>
        <begin position="109"/>
        <end position="206"/>
    </location>
</feature>
<dbReference type="InterPro" id="IPR003599">
    <property type="entry name" value="Ig_sub"/>
</dbReference>
<feature type="domain" description="Ig-like" evidence="4">
    <location>
        <begin position="1"/>
        <end position="102"/>
    </location>
</feature>
<dbReference type="InterPro" id="IPR007110">
    <property type="entry name" value="Ig-like_dom"/>
</dbReference>
<proteinExistence type="predicted"/>
<gene>
    <name evidence="5" type="ORF">DNTS_025245</name>
</gene>
<dbReference type="SMART" id="SM00409">
    <property type="entry name" value="IG"/>
    <property type="match status" value="4"/>
</dbReference>
<name>A0A553RBZ9_9TELE</name>
<dbReference type="Gene3D" id="2.60.40.10">
    <property type="entry name" value="Immunoglobulins"/>
    <property type="match status" value="4"/>
</dbReference>
<dbReference type="STRING" id="623744.A0A553RBZ9"/>
<dbReference type="GO" id="GO:0005886">
    <property type="term" value="C:plasma membrane"/>
    <property type="evidence" value="ECO:0007669"/>
    <property type="project" value="TreeGrafter"/>
</dbReference>
<dbReference type="OrthoDB" id="8920197at2759"/>
<dbReference type="EMBL" id="SRMA01025050">
    <property type="protein sequence ID" value="TRY99709.1"/>
    <property type="molecule type" value="Genomic_DNA"/>
</dbReference>
<feature type="domain" description="Ig-like" evidence="4">
    <location>
        <begin position="322"/>
        <end position="414"/>
    </location>
</feature>
<dbReference type="InterPro" id="IPR050671">
    <property type="entry name" value="CD300_family_receptors"/>
</dbReference>
<reference evidence="5 6" key="1">
    <citation type="journal article" date="2019" name="Sci. Data">
        <title>Hybrid genome assembly and annotation of Danionella translucida.</title>
        <authorList>
            <person name="Kadobianskyi M."/>
            <person name="Schulze L."/>
            <person name="Schuelke M."/>
            <person name="Judkewitz B."/>
        </authorList>
    </citation>
    <scope>NUCLEOTIDE SEQUENCE [LARGE SCALE GENOMIC DNA]</scope>
    <source>
        <strain evidence="5 6">Bolton</strain>
    </source>
</reference>
<dbReference type="InterPro" id="IPR013783">
    <property type="entry name" value="Ig-like_fold"/>
</dbReference>
<dbReference type="GO" id="GO:0004888">
    <property type="term" value="F:transmembrane signaling receptor activity"/>
    <property type="evidence" value="ECO:0007669"/>
    <property type="project" value="TreeGrafter"/>
</dbReference>
<dbReference type="PANTHER" id="PTHR11860">
    <property type="entry name" value="POLYMERIC-IMMUNOGLOBULIN RECEPTOR"/>
    <property type="match status" value="1"/>
</dbReference>
<evidence type="ECO:0000313" key="6">
    <source>
        <dbReference type="Proteomes" id="UP000316079"/>
    </source>
</evidence>
<protein>
    <recommendedName>
        <fullName evidence="4">Ig-like domain-containing protein</fullName>
    </recommendedName>
</protein>
<accession>A0A553RBZ9</accession>
<dbReference type="AlphaFoldDB" id="A0A553RBZ9"/>
<dbReference type="CDD" id="cd05716">
    <property type="entry name" value="IgV_pIgR_like"/>
    <property type="match status" value="3"/>
</dbReference>
<keyword evidence="6" id="KW-1185">Reference proteome</keyword>
<dbReference type="Proteomes" id="UP000316079">
    <property type="component" value="Unassembled WGS sequence"/>
</dbReference>
<evidence type="ECO:0000256" key="1">
    <source>
        <dbReference type="ARBA" id="ARBA00004370"/>
    </source>
</evidence>
<comment type="subcellular location">
    <subcellularLocation>
        <location evidence="1">Membrane</location>
    </subcellularLocation>
</comment>
<evidence type="ECO:0000313" key="5">
    <source>
        <dbReference type="EMBL" id="TRY99709.1"/>
    </source>
</evidence>
<evidence type="ECO:0000259" key="4">
    <source>
        <dbReference type="PROSITE" id="PS50835"/>
    </source>
</evidence>